<dbReference type="Proteomes" id="UP000197003">
    <property type="component" value="Chromosome"/>
</dbReference>
<organism evidence="5 6">
    <name type="scientific">Bdellovibrio bacteriovorus</name>
    <dbReference type="NCBI Taxonomy" id="959"/>
    <lineage>
        <taxon>Bacteria</taxon>
        <taxon>Pseudomonadati</taxon>
        <taxon>Bdellovibrionota</taxon>
        <taxon>Bdellovibrionia</taxon>
        <taxon>Bdellovibrionales</taxon>
        <taxon>Pseudobdellovibrionaceae</taxon>
        <taxon>Bdellovibrio</taxon>
    </lineage>
</organism>
<dbReference type="Pfam" id="PF00072">
    <property type="entry name" value="Response_reg"/>
    <property type="match status" value="1"/>
</dbReference>
<evidence type="ECO:0000259" key="4">
    <source>
        <dbReference type="PROSITE" id="PS50110"/>
    </source>
</evidence>
<reference evidence="5 6" key="1">
    <citation type="submission" date="2017-04" db="EMBL/GenBank/DDBJ databases">
        <title>Whole genome sequence of Bdellovibrio bacteriovorus strain SSB218315.</title>
        <authorList>
            <person name="Oyedara O."/>
            <person name="Rodriguez-Perez M.A."/>
        </authorList>
    </citation>
    <scope>NUCLEOTIDE SEQUENCE [LARGE SCALE GENOMIC DNA]</scope>
    <source>
        <strain evidence="5 6">SSB218315</strain>
    </source>
</reference>
<proteinExistence type="predicted"/>
<accession>A0A1Z3NBH9</accession>
<dbReference type="PANTHER" id="PTHR44591:SF14">
    <property type="entry name" value="PROTEIN PILG"/>
    <property type="match status" value="1"/>
</dbReference>
<evidence type="ECO:0000313" key="6">
    <source>
        <dbReference type="Proteomes" id="UP000197003"/>
    </source>
</evidence>
<dbReference type="CDD" id="cd00156">
    <property type="entry name" value="REC"/>
    <property type="match status" value="1"/>
</dbReference>
<evidence type="ECO:0000256" key="3">
    <source>
        <dbReference type="PROSITE-ProRule" id="PRU00169"/>
    </source>
</evidence>
<dbReference type="GO" id="GO:0000160">
    <property type="term" value="P:phosphorelay signal transduction system"/>
    <property type="evidence" value="ECO:0007669"/>
    <property type="project" value="UniProtKB-KW"/>
</dbReference>
<dbReference type="InterPro" id="IPR001789">
    <property type="entry name" value="Sig_transdc_resp-reg_receiver"/>
</dbReference>
<dbReference type="InterPro" id="IPR011006">
    <property type="entry name" value="CheY-like_superfamily"/>
</dbReference>
<dbReference type="SMART" id="SM00448">
    <property type="entry name" value="REC"/>
    <property type="match status" value="1"/>
</dbReference>
<dbReference type="PANTHER" id="PTHR44591">
    <property type="entry name" value="STRESS RESPONSE REGULATOR PROTEIN 1"/>
    <property type="match status" value="1"/>
</dbReference>
<dbReference type="AlphaFoldDB" id="A0A1Z3NBH9"/>
<evidence type="ECO:0000313" key="5">
    <source>
        <dbReference type="EMBL" id="ASD64833.1"/>
    </source>
</evidence>
<dbReference type="Gene3D" id="3.40.50.2300">
    <property type="match status" value="1"/>
</dbReference>
<sequence>MFHDRASAKECALKILIVDDEALVRRSLSRALKGKGHDVLEAGDGNEGLQLWQTSNPDLVFLDVLMPGRTGPEVLKEMRDQSKAKVILMSAFAGEHNMETAQQMGANLFVPKPFEDIFAVVKMAEDL</sequence>
<name>A0A1Z3NBH9_BDEBC</name>
<evidence type="ECO:0000256" key="2">
    <source>
        <dbReference type="ARBA" id="ARBA00023012"/>
    </source>
</evidence>
<keyword evidence="1 3" id="KW-0597">Phosphoprotein</keyword>
<gene>
    <name evidence="5" type="ORF">B9G79_15320</name>
</gene>
<dbReference type="PROSITE" id="PS50110">
    <property type="entry name" value="RESPONSE_REGULATORY"/>
    <property type="match status" value="1"/>
</dbReference>
<evidence type="ECO:0000256" key="1">
    <source>
        <dbReference type="ARBA" id="ARBA00022553"/>
    </source>
</evidence>
<feature type="domain" description="Response regulatory" evidence="4">
    <location>
        <begin position="14"/>
        <end position="127"/>
    </location>
</feature>
<feature type="modified residue" description="4-aspartylphosphate" evidence="3">
    <location>
        <position position="63"/>
    </location>
</feature>
<dbReference type="EMBL" id="CP020946">
    <property type="protein sequence ID" value="ASD64833.1"/>
    <property type="molecule type" value="Genomic_DNA"/>
</dbReference>
<keyword evidence="2" id="KW-0902">Two-component regulatory system</keyword>
<dbReference type="SUPFAM" id="SSF52172">
    <property type="entry name" value="CheY-like"/>
    <property type="match status" value="1"/>
</dbReference>
<protein>
    <submittedName>
        <fullName evidence="5">Response regulator</fullName>
    </submittedName>
</protein>
<dbReference type="InterPro" id="IPR050595">
    <property type="entry name" value="Bact_response_regulator"/>
</dbReference>